<keyword evidence="5 12" id="KW-0812">Transmembrane</keyword>
<evidence type="ECO:0000256" key="10">
    <source>
        <dbReference type="ARBA" id="ARBA00023136"/>
    </source>
</evidence>
<evidence type="ECO:0000256" key="12">
    <source>
        <dbReference type="PROSITE-ProRule" id="PRU01360"/>
    </source>
</evidence>
<gene>
    <name evidence="14" type="ORF">MKQ68_09825</name>
</gene>
<evidence type="ECO:0000259" key="13">
    <source>
        <dbReference type="Pfam" id="PF00593"/>
    </source>
</evidence>
<evidence type="ECO:0000256" key="3">
    <source>
        <dbReference type="ARBA" id="ARBA00022452"/>
    </source>
</evidence>
<dbReference type="InterPro" id="IPR036942">
    <property type="entry name" value="Beta-barrel_TonB_sf"/>
</dbReference>
<keyword evidence="9" id="KW-0798">TonB box</keyword>
<reference evidence="14" key="1">
    <citation type="submission" date="2022-10" db="EMBL/GenBank/DDBJ databases">
        <title>Chitinophaga sp. nov., isolated from soil.</title>
        <authorList>
            <person name="Jeon C.O."/>
        </authorList>
    </citation>
    <scope>NUCLEOTIDE SEQUENCE</scope>
    <source>
        <strain evidence="14">R8</strain>
    </source>
</reference>
<evidence type="ECO:0000256" key="9">
    <source>
        <dbReference type="ARBA" id="ARBA00023077"/>
    </source>
</evidence>
<accession>A0ABY6J7D3</accession>
<dbReference type="PANTHER" id="PTHR32552:SF68">
    <property type="entry name" value="FERRICHROME OUTER MEMBRANE TRANSPORTER_PHAGE RECEPTOR"/>
    <property type="match status" value="1"/>
</dbReference>
<dbReference type="Pfam" id="PF00593">
    <property type="entry name" value="TonB_dep_Rec_b-barrel"/>
    <property type="match status" value="1"/>
</dbReference>
<dbReference type="PANTHER" id="PTHR32552">
    <property type="entry name" value="FERRICHROME IRON RECEPTOR-RELATED"/>
    <property type="match status" value="1"/>
</dbReference>
<dbReference type="InterPro" id="IPR039426">
    <property type="entry name" value="TonB-dep_rcpt-like"/>
</dbReference>
<dbReference type="PROSITE" id="PS52016">
    <property type="entry name" value="TONB_DEPENDENT_REC_3"/>
    <property type="match status" value="1"/>
</dbReference>
<keyword evidence="2 12" id="KW-0813">Transport</keyword>
<evidence type="ECO:0000256" key="6">
    <source>
        <dbReference type="ARBA" id="ARBA00022729"/>
    </source>
</evidence>
<keyword evidence="15" id="KW-1185">Reference proteome</keyword>
<dbReference type="InterPro" id="IPR000531">
    <property type="entry name" value="Beta-barrel_TonB"/>
</dbReference>
<dbReference type="RefSeq" id="WP_264283137.1">
    <property type="nucleotide sequence ID" value="NZ_CP107006.1"/>
</dbReference>
<dbReference type="Gene3D" id="2.40.170.20">
    <property type="entry name" value="TonB-dependent receptor, beta-barrel domain"/>
    <property type="match status" value="1"/>
</dbReference>
<evidence type="ECO:0000256" key="8">
    <source>
        <dbReference type="ARBA" id="ARBA00023065"/>
    </source>
</evidence>
<keyword evidence="11 12" id="KW-0998">Cell outer membrane</keyword>
<comment type="subcellular location">
    <subcellularLocation>
        <location evidence="1 12">Cell outer membrane</location>
        <topology evidence="1 12">Multi-pass membrane protein</topology>
    </subcellularLocation>
</comment>
<feature type="domain" description="TonB-dependent receptor-like beta-barrel" evidence="13">
    <location>
        <begin position="6"/>
        <end position="163"/>
    </location>
</feature>
<protein>
    <submittedName>
        <fullName evidence="14">TonB-dependent receptor</fullName>
    </submittedName>
</protein>
<keyword evidence="4" id="KW-0410">Iron transport</keyword>
<keyword evidence="10 12" id="KW-0472">Membrane</keyword>
<name>A0ABY6J7D3_9BACT</name>
<evidence type="ECO:0000256" key="11">
    <source>
        <dbReference type="ARBA" id="ARBA00023237"/>
    </source>
</evidence>
<evidence type="ECO:0000256" key="5">
    <source>
        <dbReference type="ARBA" id="ARBA00022692"/>
    </source>
</evidence>
<keyword evidence="6" id="KW-0732">Signal</keyword>
<proteinExistence type="inferred from homology"/>
<evidence type="ECO:0000256" key="7">
    <source>
        <dbReference type="ARBA" id="ARBA00023004"/>
    </source>
</evidence>
<sequence>MKVNVLGDKLFGTVSLYDIRVSDRVVPETGNPNNSLQGGKVRSRGIEADINASPAPGFNIIAGYAFNESEVLEGNKTDFYSEPGRAYGGQGPKHLANLWLSYKFNEGKLKDFGAGFGGNYAGEYLVIDNSATGQFFLPEYTLLNGGLFYNGSKVRVNFNLNNITNKRYYTGYWSVNPQKTRNFTVSLGYKF</sequence>
<evidence type="ECO:0000256" key="1">
    <source>
        <dbReference type="ARBA" id="ARBA00004571"/>
    </source>
</evidence>
<keyword evidence="3 12" id="KW-1134">Transmembrane beta strand</keyword>
<comment type="similarity">
    <text evidence="12">Belongs to the TonB-dependent receptor family.</text>
</comment>
<evidence type="ECO:0000313" key="15">
    <source>
        <dbReference type="Proteomes" id="UP001162741"/>
    </source>
</evidence>
<dbReference type="EMBL" id="CP107006">
    <property type="protein sequence ID" value="UYQ95395.1"/>
    <property type="molecule type" value="Genomic_DNA"/>
</dbReference>
<keyword evidence="8" id="KW-0406">Ion transport</keyword>
<dbReference type="SUPFAM" id="SSF56935">
    <property type="entry name" value="Porins"/>
    <property type="match status" value="1"/>
</dbReference>
<keyword evidence="14" id="KW-0675">Receptor</keyword>
<organism evidence="14 15">
    <name type="scientific">Chitinophaga horti</name>
    <dbReference type="NCBI Taxonomy" id="2920382"/>
    <lineage>
        <taxon>Bacteria</taxon>
        <taxon>Pseudomonadati</taxon>
        <taxon>Bacteroidota</taxon>
        <taxon>Chitinophagia</taxon>
        <taxon>Chitinophagales</taxon>
        <taxon>Chitinophagaceae</taxon>
        <taxon>Chitinophaga</taxon>
    </lineage>
</organism>
<evidence type="ECO:0000256" key="4">
    <source>
        <dbReference type="ARBA" id="ARBA00022496"/>
    </source>
</evidence>
<evidence type="ECO:0000256" key="2">
    <source>
        <dbReference type="ARBA" id="ARBA00022448"/>
    </source>
</evidence>
<evidence type="ECO:0000313" key="14">
    <source>
        <dbReference type="EMBL" id="UYQ95395.1"/>
    </source>
</evidence>
<dbReference type="Proteomes" id="UP001162741">
    <property type="component" value="Chromosome"/>
</dbReference>
<keyword evidence="7" id="KW-0408">Iron</keyword>